<comment type="caution">
    <text evidence="9">The sequence shown here is derived from an EMBL/GenBank/DDBJ whole genome shotgun (WGS) entry which is preliminary data.</text>
</comment>
<gene>
    <name evidence="9" type="ORF">A3C06_01340</name>
</gene>
<dbReference type="InterPro" id="IPR011057">
    <property type="entry name" value="Mss4-like_sf"/>
</dbReference>
<dbReference type="InterPro" id="IPR002579">
    <property type="entry name" value="Met_Sox_Rdtase_MsrB_dom"/>
</dbReference>
<dbReference type="EMBL" id="MHRQ01000016">
    <property type="protein sequence ID" value="OHA26804.1"/>
    <property type="molecule type" value="Genomic_DNA"/>
</dbReference>
<keyword evidence="5" id="KW-0862">Zinc</keyword>
<dbReference type="AlphaFoldDB" id="A0A1G2MST7"/>
<protein>
    <recommendedName>
        <fullName evidence="3">peptide-methionine (R)-S-oxide reductase</fullName>
        <ecNumber evidence="3">1.8.4.12</ecNumber>
    </recommendedName>
</protein>
<dbReference type="Pfam" id="PF01641">
    <property type="entry name" value="SelR"/>
    <property type="match status" value="1"/>
</dbReference>
<evidence type="ECO:0000313" key="10">
    <source>
        <dbReference type="Proteomes" id="UP000177565"/>
    </source>
</evidence>
<dbReference type="PANTHER" id="PTHR10173:SF52">
    <property type="entry name" value="METHIONINE-R-SULFOXIDE REDUCTASE B1"/>
    <property type="match status" value="1"/>
</dbReference>
<evidence type="ECO:0000313" key="9">
    <source>
        <dbReference type="EMBL" id="OHA26804.1"/>
    </source>
</evidence>
<feature type="domain" description="MsrB" evidence="8">
    <location>
        <begin position="9"/>
        <end position="133"/>
    </location>
</feature>
<dbReference type="NCBIfam" id="TIGR00357">
    <property type="entry name" value="peptide-methionine (R)-S-oxide reductase MsrB"/>
    <property type="match status" value="1"/>
</dbReference>
<dbReference type="SUPFAM" id="SSF51316">
    <property type="entry name" value="Mss4-like"/>
    <property type="match status" value="1"/>
</dbReference>
<evidence type="ECO:0000256" key="4">
    <source>
        <dbReference type="ARBA" id="ARBA00022723"/>
    </source>
</evidence>
<proteinExistence type="inferred from homology"/>
<dbReference type="InterPro" id="IPR028427">
    <property type="entry name" value="Met_Sox_Rdtase_MsrB"/>
</dbReference>
<comment type="cofactor">
    <cofactor evidence="1">
        <name>Zn(2+)</name>
        <dbReference type="ChEBI" id="CHEBI:29105"/>
    </cofactor>
</comment>
<dbReference type="GO" id="GO:0030091">
    <property type="term" value="P:protein repair"/>
    <property type="evidence" value="ECO:0007669"/>
    <property type="project" value="InterPro"/>
</dbReference>
<dbReference type="PANTHER" id="PTHR10173">
    <property type="entry name" value="METHIONINE SULFOXIDE REDUCTASE"/>
    <property type="match status" value="1"/>
</dbReference>
<dbReference type="Proteomes" id="UP000177565">
    <property type="component" value="Unassembled WGS sequence"/>
</dbReference>
<accession>A0A1G2MST7</accession>
<dbReference type="PROSITE" id="PS51790">
    <property type="entry name" value="MSRB"/>
    <property type="match status" value="1"/>
</dbReference>
<evidence type="ECO:0000256" key="7">
    <source>
        <dbReference type="ARBA" id="ARBA00048488"/>
    </source>
</evidence>
<evidence type="ECO:0000256" key="3">
    <source>
        <dbReference type="ARBA" id="ARBA00012499"/>
    </source>
</evidence>
<reference evidence="9 10" key="1">
    <citation type="journal article" date="2016" name="Nat. Commun.">
        <title>Thousands of microbial genomes shed light on interconnected biogeochemical processes in an aquifer system.</title>
        <authorList>
            <person name="Anantharaman K."/>
            <person name="Brown C.T."/>
            <person name="Hug L.A."/>
            <person name="Sharon I."/>
            <person name="Castelle C.J."/>
            <person name="Probst A.J."/>
            <person name="Thomas B.C."/>
            <person name="Singh A."/>
            <person name="Wilkins M.J."/>
            <person name="Karaoz U."/>
            <person name="Brodie E.L."/>
            <person name="Williams K.H."/>
            <person name="Hubbard S.S."/>
            <person name="Banfield J.F."/>
        </authorList>
    </citation>
    <scope>NUCLEOTIDE SEQUENCE [LARGE SCALE GENOMIC DNA]</scope>
</reference>
<keyword evidence="6" id="KW-0560">Oxidoreductase</keyword>
<evidence type="ECO:0000256" key="2">
    <source>
        <dbReference type="ARBA" id="ARBA00007174"/>
    </source>
</evidence>
<organism evidence="9 10">
    <name type="scientific">Candidatus Taylorbacteria bacterium RIFCSPHIGHO2_02_FULL_46_13</name>
    <dbReference type="NCBI Taxonomy" id="1802312"/>
    <lineage>
        <taxon>Bacteria</taxon>
        <taxon>Candidatus Tayloriibacteriota</taxon>
    </lineage>
</organism>
<evidence type="ECO:0000256" key="5">
    <source>
        <dbReference type="ARBA" id="ARBA00022833"/>
    </source>
</evidence>
<keyword evidence="4" id="KW-0479">Metal-binding</keyword>
<dbReference type="Gene3D" id="2.170.150.20">
    <property type="entry name" value="Peptide methionine sulfoxide reductase"/>
    <property type="match status" value="1"/>
</dbReference>
<name>A0A1G2MST7_9BACT</name>
<dbReference type="GO" id="GO:0006979">
    <property type="term" value="P:response to oxidative stress"/>
    <property type="evidence" value="ECO:0007669"/>
    <property type="project" value="InterPro"/>
</dbReference>
<comment type="catalytic activity">
    <reaction evidence="7">
        <text>L-methionyl-[protein] + [thioredoxin]-disulfide + H2O = L-methionyl-(R)-S-oxide-[protein] + [thioredoxin]-dithiol</text>
        <dbReference type="Rhea" id="RHEA:24164"/>
        <dbReference type="Rhea" id="RHEA-COMP:10698"/>
        <dbReference type="Rhea" id="RHEA-COMP:10700"/>
        <dbReference type="Rhea" id="RHEA-COMP:12313"/>
        <dbReference type="Rhea" id="RHEA-COMP:12314"/>
        <dbReference type="ChEBI" id="CHEBI:15377"/>
        <dbReference type="ChEBI" id="CHEBI:16044"/>
        <dbReference type="ChEBI" id="CHEBI:29950"/>
        <dbReference type="ChEBI" id="CHEBI:45764"/>
        <dbReference type="ChEBI" id="CHEBI:50058"/>
        <dbReference type="EC" id="1.8.4.12"/>
    </reaction>
</comment>
<evidence type="ECO:0000256" key="6">
    <source>
        <dbReference type="ARBA" id="ARBA00023002"/>
    </source>
</evidence>
<evidence type="ECO:0000259" key="8">
    <source>
        <dbReference type="PROSITE" id="PS51790"/>
    </source>
</evidence>
<dbReference type="FunFam" id="2.170.150.20:FF:000001">
    <property type="entry name" value="Peptide methionine sulfoxide reductase MsrB"/>
    <property type="match status" value="1"/>
</dbReference>
<dbReference type="GO" id="GO:0033743">
    <property type="term" value="F:peptide-methionine (R)-S-oxide reductase activity"/>
    <property type="evidence" value="ECO:0007669"/>
    <property type="project" value="UniProtKB-EC"/>
</dbReference>
<dbReference type="STRING" id="1802312.A3C06_01340"/>
<sequence length="134" mass="15116">MDSEMKKTNAEWKKELPSEVYHVTREKGTEQAFTGKYLNNKNEGMYICSNCGTMLFSSDTKFDSGTGWPSFTDAVNREHIKLQEDREEYGMSRVEVLCKHCGAHLGHVFDDGPADKGGKRYCINSCSLIFKGEG</sequence>
<dbReference type="EC" id="1.8.4.12" evidence="3"/>
<dbReference type="GO" id="GO:0046872">
    <property type="term" value="F:metal ion binding"/>
    <property type="evidence" value="ECO:0007669"/>
    <property type="project" value="UniProtKB-KW"/>
</dbReference>
<comment type="similarity">
    <text evidence="2">Belongs to the MsrB Met sulfoxide reductase family.</text>
</comment>
<evidence type="ECO:0000256" key="1">
    <source>
        <dbReference type="ARBA" id="ARBA00001947"/>
    </source>
</evidence>
<dbReference type="GO" id="GO:0005737">
    <property type="term" value="C:cytoplasm"/>
    <property type="evidence" value="ECO:0007669"/>
    <property type="project" value="TreeGrafter"/>
</dbReference>